<keyword evidence="3 6" id="KW-0812">Transmembrane</keyword>
<dbReference type="Pfam" id="PF00892">
    <property type="entry name" value="EamA"/>
    <property type="match status" value="2"/>
</dbReference>
<evidence type="ECO:0000259" key="7">
    <source>
        <dbReference type="Pfam" id="PF00892"/>
    </source>
</evidence>
<dbReference type="InterPro" id="IPR037185">
    <property type="entry name" value="EmrE-like"/>
</dbReference>
<feature type="transmembrane region" description="Helical" evidence="6">
    <location>
        <begin position="66"/>
        <end position="87"/>
    </location>
</feature>
<dbReference type="PANTHER" id="PTHR22911:SF6">
    <property type="entry name" value="SOLUTE CARRIER FAMILY 35 MEMBER G1"/>
    <property type="match status" value="1"/>
</dbReference>
<reference evidence="8" key="1">
    <citation type="submission" date="2012-11" db="EMBL/GenBank/DDBJ databases">
        <title>Dependencies among metagenomic species, viruses, plasmids and units of genetic variation.</title>
        <authorList>
            <person name="Nielsen H.B."/>
            <person name="Almeida M."/>
            <person name="Juncker A.S."/>
            <person name="Rasmussen S."/>
            <person name="Li J."/>
            <person name="Sunagawa S."/>
            <person name="Plichta D."/>
            <person name="Gautier L."/>
            <person name="Le Chatelier E."/>
            <person name="Peletier E."/>
            <person name="Bonde I."/>
            <person name="Nielsen T."/>
            <person name="Manichanh C."/>
            <person name="Arumugam M."/>
            <person name="Batto J."/>
            <person name="Santos M.B.Q.D."/>
            <person name="Blom N."/>
            <person name="Borruel N."/>
            <person name="Burgdorf K.S."/>
            <person name="Boumezbeur F."/>
            <person name="Casellas F."/>
            <person name="Dore J."/>
            <person name="Guarner F."/>
            <person name="Hansen T."/>
            <person name="Hildebrand F."/>
            <person name="Kaas R.S."/>
            <person name="Kennedy S."/>
            <person name="Kristiansen K."/>
            <person name="Kultima J.R."/>
            <person name="Leonard P."/>
            <person name="Levenez F."/>
            <person name="Lund O."/>
            <person name="Moumen B."/>
            <person name="Le Paslier D."/>
            <person name="Pons N."/>
            <person name="Pedersen O."/>
            <person name="Prifti E."/>
            <person name="Qin J."/>
            <person name="Raes J."/>
            <person name="Tap J."/>
            <person name="Tims S."/>
            <person name="Ussery D.W."/>
            <person name="Yamada T."/>
            <person name="MetaHit consortium"/>
            <person name="Renault P."/>
            <person name="Sicheritz-Ponten T."/>
            <person name="Bork P."/>
            <person name="Wang J."/>
            <person name="Brunak S."/>
            <person name="Ehrlich S.D."/>
        </authorList>
    </citation>
    <scope>NUCLEOTIDE SEQUENCE [LARGE SCALE GENOMIC DNA]</scope>
</reference>
<feature type="domain" description="EamA" evidence="7">
    <location>
        <begin position="151"/>
        <end position="279"/>
    </location>
</feature>
<keyword evidence="5 6" id="KW-0472">Membrane</keyword>
<accession>R5LTF2</accession>
<comment type="subcellular location">
    <subcellularLocation>
        <location evidence="1">Membrane</location>
        <topology evidence="1">Multi-pass membrane protein</topology>
    </subcellularLocation>
</comment>
<evidence type="ECO:0000313" key="9">
    <source>
        <dbReference type="Proteomes" id="UP000018300"/>
    </source>
</evidence>
<comment type="caution">
    <text evidence="8">The sequence shown here is derived from an EMBL/GenBank/DDBJ whole genome shotgun (WGS) entry which is preliminary data.</text>
</comment>
<sequence length="289" mass="31398">MVKSKNYGILCIILSAFCFACMNLFVKKAGNLPSFEKSFFRNIIAFFFALGVVVKSKEKVNIPKDALPALFMRSIGGTVGILCNFYAIDHLVIADASMLNKLSPFFVLIFSYFILKEKVKLYQGICIIAAFIGSLFVIKPTADIIHNPASLMGMLGGLGAGIAYTFVRIAGKKGVKSPVIVAFFSGFSSLVTLPIMLMNFEPMTAAQLMFLLLAGLAATGGQFGITMAYTFAPAREISVYDYSQIIFATVLGIIFLGELPDKYSFTGYGIIISASLVMFILNNRKTTSA</sequence>
<feature type="transmembrane region" description="Helical" evidence="6">
    <location>
        <begin position="209"/>
        <end position="232"/>
    </location>
</feature>
<organism evidence="8 9">
    <name type="scientific">Eshraghiella crossota CAG:259</name>
    <dbReference type="NCBI Taxonomy" id="1263062"/>
    <lineage>
        <taxon>Bacteria</taxon>
        <taxon>Bacillati</taxon>
        <taxon>Bacillota</taxon>
        <taxon>Clostridia</taxon>
        <taxon>Lachnospirales</taxon>
        <taxon>Lachnospiraceae</taxon>
        <taxon>Eshraghiella</taxon>
    </lineage>
</organism>
<feature type="transmembrane region" description="Helical" evidence="6">
    <location>
        <begin position="38"/>
        <end position="54"/>
    </location>
</feature>
<dbReference type="EMBL" id="CAYU010000028">
    <property type="protein sequence ID" value="CCY76381.1"/>
    <property type="molecule type" value="Genomic_DNA"/>
</dbReference>
<evidence type="ECO:0000256" key="1">
    <source>
        <dbReference type="ARBA" id="ARBA00004141"/>
    </source>
</evidence>
<dbReference type="GO" id="GO:0016020">
    <property type="term" value="C:membrane"/>
    <property type="evidence" value="ECO:0007669"/>
    <property type="project" value="UniProtKB-SubCell"/>
</dbReference>
<evidence type="ECO:0000256" key="4">
    <source>
        <dbReference type="ARBA" id="ARBA00022989"/>
    </source>
</evidence>
<feature type="transmembrane region" description="Helical" evidence="6">
    <location>
        <begin position="93"/>
        <end position="114"/>
    </location>
</feature>
<dbReference type="Proteomes" id="UP000018300">
    <property type="component" value="Unassembled WGS sequence"/>
</dbReference>
<dbReference type="AlphaFoldDB" id="R5LTF2"/>
<evidence type="ECO:0000256" key="3">
    <source>
        <dbReference type="ARBA" id="ARBA00022692"/>
    </source>
</evidence>
<name>R5LTF2_9FIRM</name>
<evidence type="ECO:0000313" key="8">
    <source>
        <dbReference type="EMBL" id="CCY76381.1"/>
    </source>
</evidence>
<evidence type="ECO:0000256" key="5">
    <source>
        <dbReference type="ARBA" id="ARBA00023136"/>
    </source>
</evidence>
<feature type="transmembrane region" description="Helical" evidence="6">
    <location>
        <begin position="179"/>
        <end position="197"/>
    </location>
</feature>
<feature type="transmembrane region" description="Helical" evidence="6">
    <location>
        <begin position="263"/>
        <end position="281"/>
    </location>
</feature>
<feature type="domain" description="EamA" evidence="7">
    <location>
        <begin position="7"/>
        <end position="138"/>
    </location>
</feature>
<dbReference type="SUPFAM" id="SSF103481">
    <property type="entry name" value="Multidrug resistance efflux transporter EmrE"/>
    <property type="match status" value="2"/>
</dbReference>
<feature type="transmembrane region" description="Helical" evidence="6">
    <location>
        <begin position="7"/>
        <end position="26"/>
    </location>
</feature>
<feature type="transmembrane region" description="Helical" evidence="6">
    <location>
        <begin position="121"/>
        <end position="138"/>
    </location>
</feature>
<proteinExistence type="inferred from homology"/>
<feature type="transmembrane region" description="Helical" evidence="6">
    <location>
        <begin position="144"/>
        <end position="167"/>
    </location>
</feature>
<evidence type="ECO:0000256" key="2">
    <source>
        <dbReference type="ARBA" id="ARBA00007362"/>
    </source>
</evidence>
<dbReference type="PANTHER" id="PTHR22911">
    <property type="entry name" value="ACYL-MALONYL CONDENSING ENZYME-RELATED"/>
    <property type="match status" value="1"/>
</dbReference>
<gene>
    <name evidence="8" type="ORF">BN569_00195</name>
</gene>
<protein>
    <submittedName>
        <fullName evidence="8">Integral membrane domain protein</fullName>
    </submittedName>
</protein>
<dbReference type="InterPro" id="IPR000620">
    <property type="entry name" value="EamA_dom"/>
</dbReference>
<comment type="similarity">
    <text evidence="2">Belongs to the EamA transporter family.</text>
</comment>
<keyword evidence="4 6" id="KW-1133">Transmembrane helix</keyword>
<evidence type="ECO:0000256" key="6">
    <source>
        <dbReference type="SAM" id="Phobius"/>
    </source>
</evidence>
<feature type="transmembrane region" description="Helical" evidence="6">
    <location>
        <begin position="239"/>
        <end position="257"/>
    </location>
</feature>